<dbReference type="Proteomes" id="UP000008820">
    <property type="component" value="Chromosome 3"/>
</dbReference>
<accession>A0A1S4G6N2</accession>
<dbReference type="EnsemblMetazoa" id="AAEL018047-RA">
    <property type="protein sequence ID" value="AAEL018047-PA"/>
    <property type="gene ID" value="AAEL018047"/>
</dbReference>
<evidence type="ECO:0000256" key="5">
    <source>
        <dbReference type="ARBA" id="ARBA00022723"/>
    </source>
</evidence>
<dbReference type="GO" id="GO:0046872">
    <property type="term" value="F:metal ion binding"/>
    <property type="evidence" value="ECO:0007669"/>
    <property type="project" value="UniProtKB-KW"/>
</dbReference>
<dbReference type="PANTHER" id="PTHR22930:SF269">
    <property type="entry name" value="NUCLEASE HARBI1-LIKE PROTEIN"/>
    <property type="match status" value="1"/>
</dbReference>
<comment type="cofactor">
    <cofactor evidence="1">
        <name>a divalent metal cation</name>
        <dbReference type="ChEBI" id="CHEBI:60240"/>
    </cofactor>
</comment>
<keyword evidence="5" id="KW-0479">Metal-binding</keyword>
<keyword evidence="7" id="KW-0539">Nucleus</keyword>
<reference evidence="8 9" key="1">
    <citation type="submission" date="2017-06" db="EMBL/GenBank/DDBJ databases">
        <title>Aedes aegypti genome working group (AGWG) sequencing and assembly.</title>
        <authorList>
            <consortium name="Aedes aegypti Genome Working Group (AGWG)"/>
            <person name="Matthews B.J."/>
        </authorList>
    </citation>
    <scope>NUCLEOTIDE SEQUENCE [LARGE SCALE GENOMIC DNA]</scope>
    <source>
        <strain evidence="8 9">LVP_AGWG</strain>
    </source>
</reference>
<dbReference type="GO" id="GO:0005634">
    <property type="term" value="C:nucleus"/>
    <property type="evidence" value="ECO:0007669"/>
    <property type="project" value="UniProtKB-SubCell"/>
</dbReference>
<evidence type="ECO:0000256" key="4">
    <source>
        <dbReference type="ARBA" id="ARBA00022722"/>
    </source>
</evidence>
<evidence type="ECO:0000313" key="9">
    <source>
        <dbReference type="Proteomes" id="UP000008820"/>
    </source>
</evidence>
<name>A0A1S4G6N2_AEDAE</name>
<evidence type="ECO:0000256" key="3">
    <source>
        <dbReference type="ARBA" id="ARBA00006958"/>
    </source>
</evidence>
<dbReference type="PANTHER" id="PTHR22930">
    <property type="match status" value="1"/>
</dbReference>
<dbReference type="GO" id="GO:0004518">
    <property type="term" value="F:nuclease activity"/>
    <property type="evidence" value="ECO:0007669"/>
    <property type="project" value="UniProtKB-KW"/>
</dbReference>
<keyword evidence="9" id="KW-1185">Reference proteome</keyword>
<evidence type="ECO:0000256" key="2">
    <source>
        <dbReference type="ARBA" id="ARBA00004123"/>
    </source>
</evidence>
<gene>
    <name evidence="8" type="primary">110679138</name>
</gene>
<organism evidence="8 9">
    <name type="scientific">Aedes aegypti</name>
    <name type="common">Yellowfever mosquito</name>
    <name type="synonym">Culex aegypti</name>
    <dbReference type="NCBI Taxonomy" id="7159"/>
    <lineage>
        <taxon>Eukaryota</taxon>
        <taxon>Metazoa</taxon>
        <taxon>Ecdysozoa</taxon>
        <taxon>Arthropoda</taxon>
        <taxon>Hexapoda</taxon>
        <taxon>Insecta</taxon>
        <taxon>Pterygota</taxon>
        <taxon>Neoptera</taxon>
        <taxon>Endopterygota</taxon>
        <taxon>Diptera</taxon>
        <taxon>Nematocera</taxon>
        <taxon>Culicoidea</taxon>
        <taxon>Culicidae</taxon>
        <taxon>Culicinae</taxon>
        <taxon>Aedini</taxon>
        <taxon>Aedes</taxon>
        <taxon>Stegomyia</taxon>
    </lineage>
</organism>
<dbReference type="Pfam" id="PF13359">
    <property type="entry name" value="DDE_Tnp_4"/>
    <property type="match status" value="1"/>
</dbReference>
<dbReference type="InParanoid" id="A0A1S4G6N2"/>
<dbReference type="GO" id="GO:0016787">
    <property type="term" value="F:hydrolase activity"/>
    <property type="evidence" value="ECO:0007669"/>
    <property type="project" value="UniProtKB-KW"/>
</dbReference>
<keyword evidence="6" id="KW-0378">Hydrolase</keyword>
<evidence type="ECO:0000256" key="1">
    <source>
        <dbReference type="ARBA" id="ARBA00001968"/>
    </source>
</evidence>
<keyword evidence="4" id="KW-0540">Nuclease</keyword>
<protein>
    <submittedName>
        <fullName evidence="8">DDE Tnp4 domain-containing protein</fullName>
    </submittedName>
</protein>
<dbReference type="InterPro" id="IPR027806">
    <property type="entry name" value="HARBI1_dom"/>
</dbReference>
<reference evidence="8" key="2">
    <citation type="submission" date="2020-05" db="UniProtKB">
        <authorList>
            <consortium name="EnsemblMetazoa"/>
        </authorList>
    </citation>
    <scope>IDENTIFICATION</scope>
    <source>
        <strain evidence="8">LVP_AGWG</strain>
    </source>
</reference>
<dbReference type="OrthoDB" id="6627079at2759"/>
<dbReference type="AlphaFoldDB" id="A0A1S4G6N2"/>
<evidence type="ECO:0000313" key="8">
    <source>
        <dbReference type="EnsemblMetazoa" id="AAEL018047-PA"/>
    </source>
</evidence>
<comment type="similarity">
    <text evidence="3">Belongs to the HARBI1 family.</text>
</comment>
<evidence type="ECO:0000256" key="7">
    <source>
        <dbReference type="ARBA" id="ARBA00023242"/>
    </source>
</evidence>
<sequence length="419" mass="48701">MNSFGEDELLIVAASILIIGLILKKNRSAHKNIRSCWVNPYLRQRNTKGRFAQDFNDMREWNNEFTQNFHMEQDQFEELFQRVRHRLEPKRCTRPDGISAKQRLAYTLEYLAGGPFFERYAASNYRTSKSSSCNVIKETCQIIYEELANTEFMAYTEDNWRTVADDYTKKWNMPNCLGSLDGKHVRIKCPSNVGSLYYNYKRYHSIILMAASDANYEFTFIDVGSPGADGDVNVFSRTDFGKHILEDDPFLNLPPDAPVNGVDMPHFFIADDAFPLTRRTIKPYGSGELNNDQRVFNYRLSRARRTVENAFGILSMRWGCLRSEFLCAPDKVKLIVAACCALHNFLLNRNASYAKVVDRYDRDGKLIEGEWRTFQQMDQINGQKRGRPHETGSFIRRKLTEYFNNIDILPFQFERANCL</sequence>
<proteinExistence type="inferred from homology"/>
<dbReference type="VEuPathDB" id="VectorBase:AAEL018047"/>
<dbReference type="InterPro" id="IPR045249">
    <property type="entry name" value="HARBI1-like"/>
</dbReference>
<evidence type="ECO:0000256" key="6">
    <source>
        <dbReference type="ARBA" id="ARBA00022801"/>
    </source>
</evidence>
<comment type="subcellular location">
    <subcellularLocation>
        <location evidence="2">Nucleus</location>
    </subcellularLocation>
</comment>